<comment type="caution">
    <text evidence="1">The sequence shown here is derived from an EMBL/GenBank/DDBJ whole genome shotgun (WGS) entry which is preliminary data.</text>
</comment>
<accession>A0A1F7J8A9</accession>
<protein>
    <submittedName>
        <fullName evidence="1">Uncharacterized protein</fullName>
    </submittedName>
</protein>
<dbReference type="EMBL" id="MGAR01000018">
    <property type="protein sequence ID" value="OGK51848.1"/>
    <property type="molecule type" value="Genomic_DNA"/>
</dbReference>
<dbReference type="AlphaFoldDB" id="A0A1F7J8A9"/>
<dbReference type="Proteomes" id="UP000176480">
    <property type="component" value="Unassembled WGS sequence"/>
</dbReference>
<evidence type="ECO:0000313" key="2">
    <source>
        <dbReference type="Proteomes" id="UP000176480"/>
    </source>
</evidence>
<name>A0A1F7J8A9_9BACT</name>
<reference evidence="1 2" key="1">
    <citation type="journal article" date="2016" name="Nat. Commun.">
        <title>Thousands of microbial genomes shed light on interconnected biogeochemical processes in an aquifer system.</title>
        <authorList>
            <person name="Anantharaman K."/>
            <person name="Brown C.T."/>
            <person name="Hug L.A."/>
            <person name="Sharon I."/>
            <person name="Castelle C.J."/>
            <person name="Probst A.J."/>
            <person name="Thomas B.C."/>
            <person name="Singh A."/>
            <person name="Wilkins M.J."/>
            <person name="Karaoz U."/>
            <person name="Brodie E.L."/>
            <person name="Williams K.H."/>
            <person name="Hubbard S.S."/>
            <person name="Banfield J.F."/>
        </authorList>
    </citation>
    <scope>NUCLEOTIDE SEQUENCE [LARGE SCALE GENOMIC DNA]</scope>
</reference>
<dbReference type="STRING" id="1802067.A2966_00515"/>
<proteinExistence type="predicted"/>
<sequence length="490" mass="57047">MSNISIYSEVIQEKRPLLKTILQQYGNFNIWEATNLLLEKGKRNITLYNPDFIKLVKLTFPHLDKEYLEKLDSCLRINPLASTADHQCPINHPVYINSNVQLSLFAKSFSLNKKPYIMPPILSFSSMPLNNTAYIRGLLMASPKGEKRFTFFGSSMRHTALPTVKSLFFNKKTINYWLKMNSDCFPEPELYFISSILEQIAANTSINKCESYCEQISIWNKWLWRNFFPKYRMEFLPIDLLSKFFFENFLIKNSLLSLYKFLFTLSIDKILELFDGIYGCWNLKTDGGTFFFWGIDEKRRMIPLKIKNNELTSNMTTFTPIKWSLTSIINAWNAKRIIPSLLTNYLIIAGHFGLFYSGAFNQIGYLHPMMKQYAKALKTLGLVSESERVSQMAVDGVHAFLYFLFGATSETAIPLCGLNMLQEKDNMNKIEETLKQVTVNDAFKITAPLTFPYIVNKEDLQKIHFSFEKSYQKIRQHLPKEFIIQDWQSN</sequence>
<organism evidence="1 2">
    <name type="scientific">Candidatus Roizmanbacteria bacterium RIFCSPLOWO2_01_FULL_41_22</name>
    <dbReference type="NCBI Taxonomy" id="1802067"/>
    <lineage>
        <taxon>Bacteria</taxon>
        <taxon>Candidatus Roizmaniibacteriota</taxon>
    </lineage>
</organism>
<evidence type="ECO:0000313" key="1">
    <source>
        <dbReference type="EMBL" id="OGK51848.1"/>
    </source>
</evidence>
<gene>
    <name evidence="1" type="ORF">A2966_00515</name>
</gene>